<accession>A0A9Q0HC05</accession>
<keyword evidence="5" id="KW-1185">Reference proteome</keyword>
<name>A0A9Q0HC05_9MAGN</name>
<dbReference type="AlphaFoldDB" id="A0A9Q0HC05"/>
<keyword evidence="1" id="KW-0862">Zinc</keyword>
<feature type="region of interest" description="Disordered" evidence="2">
    <location>
        <begin position="94"/>
        <end position="133"/>
    </location>
</feature>
<dbReference type="InterPro" id="IPR001878">
    <property type="entry name" value="Znf_CCHC"/>
</dbReference>
<comment type="caution">
    <text evidence="4">The sequence shown here is derived from an EMBL/GenBank/DDBJ whole genome shotgun (WGS) entry which is preliminary data.</text>
</comment>
<protein>
    <recommendedName>
        <fullName evidence="3">CCHC-type domain-containing protein</fullName>
    </recommendedName>
</protein>
<keyword evidence="1" id="KW-0863">Zinc-finger</keyword>
<sequence length="158" mass="17358">MVKFERLLLFCYECGRLGHNYTRCDLLFSVLDSGIHDVGIYSPDVRGVVTDQRLVDMALSLHYSKSAEYRKCSFQMSSSSSSVDTAMSSNVGVGGNSLMSQPVPNSDSQHPPIPTAPFNPTTHDQWAASSSQSPTIVDTLRKINSLLLPPIYQPNPHP</sequence>
<reference evidence="4" key="1">
    <citation type="journal article" date="2023" name="Plant J.">
        <title>The genome of the king protea, Protea cynaroides.</title>
        <authorList>
            <person name="Chang J."/>
            <person name="Duong T.A."/>
            <person name="Schoeman C."/>
            <person name="Ma X."/>
            <person name="Roodt D."/>
            <person name="Barker N."/>
            <person name="Li Z."/>
            <person name="Van de Peer Y."/>
            <person name="Mizrachi E."/>
        </authorList>
    </citation>
    <scope>NUCLEOTIDE SEQUENCE</scope>
    <source>
        <tissue evidence="4">Young leaves</tissue>
    </source>
</reference>
<dbReference type="PROSITE" id="PS50158">
    <property type="entry name" value="ZF_CCHC"/>
    <property type="match status" value="1"/>
</dbReference>
<feature type="compositionally biased region" description="Polar residues" evidence="2">
    <location>
        <begin position="97"/>
        <end position="109"/>
    </location>
</feature>
<evidence type="ECO:0000256" key="2">
    <source>
        <dbReference type="SAM" id="MobiDB-lite"/>
    </source>
</evidence>
<proteinExistence type="predicted"/>
<organism evidence="4 5">
    <name type="scientific">Protea cynaroides</name>
    <dbReference type="NCBI Taxonomy" id="273540"/>
    <lineage>
        <taxon>Eukaryota</taxon>
        <taxon>Viridiplantae</taxon>
        <taxon>Streptophyta</taxon>
        <taxon>Embryophyta</taxon>
        <taxon>Tracheophyta</taxon>
        <taxon>Spermatophyta</taxon>
        <taxon>Magnoliopsida</taxon>
        <taxon>Proteales</taxon>
        <taxon>Proteaceae</taxon>
        <taxon>Protea</taxon>
    </lineage>
</organism>
<dbReference type="EMBL" id="JAMYWD010000008">
    <property type="protein sequence ID" value="KAJ4963044.1"/>
    <property type="molecule type" value="Genomic_DNA"/>
</dbReference>
<evidence type="ECO:0000256" key="1">
    <source>
        <dbReference type="PROSITE-ProRule" id="PRU00047"/>
    </source>
</evidence>
<feature type="domain" description="CCHC-type" evidence="3">
    <location>
        <begin position="11"/>
        <end position="24"/>
    </location>
</feature>
<evidence type="ECO:0000313" key="5">
    <source>
        <dbReference type="Proteomes" id="UP001141806"/>
    </source>
</evidence>
<dbReference type="Proteomes" id="UP001141806">
    <property type="component" value="Unassembled WGS sequence"/>
</dbReference>
<evidence type="ECO:0000313" key="4">
    <source>
        <dbReference type="EMBL" id="KAJ4963044.1"/>
    </source>
</evidence>
<feature type="compositionally biased region" description="Polar residues" evidence="2">
    <location>
        <begin position="118"/>
        <end position="133"/>
    </location>
</feature>
<dbReference type="GO" id="GO:0008270">
    <property type="term" value="F:zinc ion binding"/>
    <property type="evidence" value="ECO:0007669"/>
    <property type="project" value="UniProtKB-KW"/>
</dbReference>
<gene>
    <name evidence="4" type="ORF">NE237_022983</name>
</gene>
<keyword evidence="1" id="KW-0479">Metal-binding</keyword>
<dbReference type="OrthoDB" id="990316at2759"/>
<evidence type="ECO:0000259" key="3">
    <source>
        <dbReference type="PROSITE" id="PS50158"/>
    </source>
</evidence>
<dbReference type="GO" id="GO:0003676">
    <property type="term" value="F:nucleic acid binding"/>
    <property type="evidence" value="ECO:0007669"/>
    <property type="project" value="InterPro"/>
</dbReference>